<name>A0A2W5AED3_9SPHN</name>
<evidence type="ECO:0000313" key="3">
    <source>
        <dbReference type="Proteomes" id="UP000249066"/>
    </source>
</evidence>
<dbReference type="AlphaFoldDB" id="A0A2W5AED3"/>
<comment type="caution">
    <text evidence="2">The sequence shown here is derived from an EMBL/GenBank/DDBJ whole genome shotgun (WGS) entry which is preliminary data.</text>
</comment>
<dbReference type="Pfam" id="PF06347">
    <property type="entry name" value="SH3_4"/>
    <property type="match status" value="2"/>
</dbReference>
<dbReference type="InterPro" id="IPR010466">
    <property type="entry name" value="DUF1058"/>
</dbReference>
<sequence>MMTFKRAGTAAIAIAIFCAQQAEAQKAPPYWASIAAGEARMRTGPGRNFPSNWVYKRRNLPVKVIEVYPSWRKVQDPDGATGWMLAALLSDERTAIVMGEVRPMRALPDPSSKIVWRAEPGVVGRISDCANGWCLFDAGGRRGYIEIAHIWGVGPGEDMR</sequence>
<accession>A0A2W5AED3</accession>
<feature type="signal peptide" evidence="1">
    <location>
        <begin position="1"/>
        <end position="24"/>
    </location>
</feature>
<dbReference type="EMBL" id="QFNN01000023">
    <property type="protein sequence ID" value="PZO90679.1"/>
    <property type="molecule type" value="Genomic_DNA"/>
</dbReference>
<proteinExistence type="predicted"/>
<dbReference type="Proteomes" id="UP000249066">
    <property type="component" value="Unassembled WGS sequence"/>
</dbReference>
<keyword evidence="1" id="KW-0732">Signal</keyword>
<feature type="chain" id="PRO_5016092767" description="SH3b domain-containing protein" evidence="1">
    <location>
        <begin position="25"/>
        <end position="160"/>
    </location>
</feature>
<evidence type="ECO:0000313" key="2">
    <source>
        <dbReference type="EMBL" id="PZO90679.1"/>
    </source>
</evidence>
<gene>
    <name evidence="2" type="ORF">DI623_06040</name>
</gene>
<organism evidence="2 3">
    <name type="scientific">Sphingomonas sanxanigenens</name>
    <dbReference type="NCBI Taxonomy" id="397260"/>
    <lineage>
        <taxon>Bacteria</taxon>
        <taxon>Pseudomonadati</taxon>
        <taxon>Pseudomonadota</taxon>
        <taxon>Alphaproteobacteria</taxon>
        <taxon>Sphingomonadales</taxon>
        <taxon>Sphingomonadaceae</taxon>
        <taxon>Sphingomonas</taxon>
    </lineage>
</organism>
<dbReference type="Gene3D" id="2.30.30.40">
    <property type="entry name" value="SH3 Domains"/>
    <property type="match status" value="1"/>
</dbReference>
<evidence type="ECO:0008006" key="4">
    <source>
        <dbReference type="Google" id="ProtNLM"/>
    </source>
</evidence>
<protein>
    <recommendedName>
        <fullName evidence="4">SH3b domain-containing protein</fullName>
    </recommendedName>
</protein>
<reference evidence="2 3" key="1">
    <citation type="submission" date="2017-08" db="EMBL/GenBank/DDBJ databases">
        <title>Infants hospitalized years apart are colonized by the same room-sourced microbial strains.</title>
        <authorList>
            <person name="Brooks B."/>
            <person name="Olm M.R."/>
            <person name="Firek B.A."/>
            <person name="Baker R."/>
            <person name="Thomas B.C."/>
            <person name="Morowitz M.J."/>
            <person name="Banfield J.F."/>
        </authorList>
    </citation>
    <scope>NUCLEOTIDE SEQUENCE [LARGE SCALE GENOMIC DNA]</scope>
    <source>
        <strain evidence="2">S2_018_000_R2_101</strain>
    </source>
</reference>
<evidence type="ECO:0000256" key="1">
    <source>
        <dbReference type="SAM" id="SignalP"/>
    </source>
</evidence>